<dbReference type="InterPro" id="IPR023214">
    <property type="entry name" value="HAD_sf"/>
</dbReference>
<reference evidence="4" key="1">
    <citation type="submission" date="2016-10" db="EMBL/GenBank/DDBJ databases">
        <authorList>
            <person name="Varghese N."/>
            <person name="Submissions S."/>
        </authorList>
    </citation>
    <scope>NUCLEOTIDE SEQUENCE [LARGE SCALE GENOMIC DNA]</scope>
    <source>
        <strain evidence="4">CGMCC 1.11022</strain>
    </source>
</reference>
<dbReference type="PANTHER" id="PTHR46521">
    <property type="entry name" value="SUCROSE-PHOSPHATASE 2-RELATED"/>
    <property type="match status" value="1"/>
</dbReference>
<dbReference type="SFLD" id="SFLDS00003">
    <property type="entry name" value="Haloacid_Dehalogenase"/>
    <property type="match status" value="1"/>
</dbReference>
<sequence>MERRRLKPIALLSSDLDGTLAGDAPATSRFRLKWQALDPEHRPVLVYNSGRLADDILNFVDEVALPAPDYVIGGVGTMLAGPRHTSRLAHFTDLGHFTQRFSEGWSLEKIDAVLGSLKDTVRQPDGYQHAFKSSWYLLDASPEALASIERALAEAGLSVTMVYSSGRDLDILPRSADKGQALAWLCNELGIGLDEVVVAGDTNNDRSMFELPGARGIVVANALPELLDMARANPLIYSAKEQFALGVVEGLVHWSVFADARS</sequence>
<keyword evidence="1" id="KW-0378">Hydrolase</keyword>
<dbReference type="Gene3D" id="3.90.1070.10">
    <property type="match status" value="1"/>
</dbReference>
<dbReference type="InterPro" id="IPR036412">
    <property type="entry name" value="HAD-like_sf"/>
</dbReference>
<protein>
    <recommendedName>
        <fullName evidence="2">Sucrose phosphatase-like domain-containing protein</fullName>
    </recommendedName>
</protein>
<dbReference type="NCBIfam" id="TIGR01484">
    <property type="entry name" value="HAD-SF-IIB"/>
    <property type="match status" value="1"/>
</dbReference>
<dbReference type="InterPro" id="IPR051518">
    <property type="entry name" value="Sucrose_Phosphatase"/>
</dbReference>
<evidence type="ECO:0000259" key="2">
    <source>
        <dbReference type="Pfam" id="PF05116"/>
    </source>
</evidence>
<dbReference type="Proteomes" id="UP000198894">
    <property type="component" value="Unassembled WGS sequence"/>
</dbReference>
<gene>
    <name evidence="3" type="ORF">SAMN05428953_107200</name>
</gene>
<dbReference type="AlphaFoldDB" id="A0A1G8V4A6"/>
<dbReference type="GO" id="GO:0016791">
    <property type="term" value="F:phosphatase activity"/>
    <property type="evidence" value="ECO:0007669"/>
    <property type="project" value="UniProtKB-ARBA"/>
</dbReference>
<organism evidence="3 4">
    <name type="scientific">Mesorhizobium muleiense</name>
    <dbReference type="NCBI Taxonomy" id="1004279"/>
    <lineage>
        <taxon>Bacteria</taxon>
        <taxon>Pseudomonadati</taxon>
        <taxon>Pseudomonadota</taxon>
        <taxon>Alphaproteobacteria</taxon>
        <taxon>Hyphomicrobiales</taxon>
        <taxon>Phyllobacteriaceae</taxon>
        <taxon>Mesorhizobium</taxon>
    </lineage>
</organism>
<dbReference type="Pfam" id="PF05116">
    <property type="entry name" value="S6PP"/>
    <property type="match status" value="1"/>
</dbReference>
<name>A0A1G8V4A6_9HYPH</name>
<dbReference type="InterPro" id="IPR006380">
    <property type="entry name" value="SPP-like_dom"/>
</dbReference>
<evidence type="ECO:0000313" key="3">
    <source>
        <dbReference type="EMBL" id="SDJ60873.1"/>
    </source>
</evidence>
<dbReference type="EMBL" id="FNEE01000007">
    <property type="protein sequence ID" value="SDJ60873.1"/>
    <property type="molecule type" value="Genomic_DNA"/>
</dbReference>
<dbReference type="Gene3D" id="3.40.50.1000">
    <property type="entry name" value="HAD superfamily/HAD-like"/>
    <property type="match status" value="1"/>
</dbReference>
<accession>A0A1G8V4A6</accession>
<evidence type="ECO:0000313" key="4">
    <source>
        <dbReference type="Proteomes" id="UP000198894"/>
    </source>
</evidence>
<feature type="domain" description="Sucrose phosphatase-like" evidence="2">
    <location>
        <begin position="10"/>
        <end position="254"/>
    </location>
</feature>
<dbReference type="SFLD" id="SFLDG01141">
    <property type="entry name" value="C2.B.1:_Sucrose_Phosphatase_Li"/>
    <property type="match status" value="1"/>
</dbReference>
<dbReference type="SUPFAM" id="SSF56784">
    <property type="entry name" value="HAD-like"/>
    <property type="match status" value="1"/>
</dbReference>
<dbReference type="InterPro" id="IPR006379">
    <property type="entry name" value="HAD-SF_hydro_IIB"/>
</dbReference>
<proteinExistence type="predicted"/>
<dbReference type="SFLD" id="SFLDG01140">
    <property type="entry name" value="C2.B:_Phosphomannomutase_and_P"/>
    <property type="match status" value="1"/>
</dbReference>
<keyword evidence="4" id="KW-1185">Reference proteome</keyword>
<dbReference type="PANTHER" id="PTHR46521:SF4">
    <property type="entry name" value="SUCROSE-PHOSPHATASE 2-RELATED"/>
    <property type="match status" value="1"/>
</dbReference>
<evidence type="ECO:0000256" key="1">
    <source>
        <dbReference type="ARBA" id="ARBA00022801"/>
    </source>
</evidence>